<geneLocation type="plasmid" evidence="1">
    <name>pLMV7</name>
</geneLocation>
<dbReference type="InterPro" id="IPR046938">
    <property type="entry name" value="DNA_clamp_sf"/>
</dbReference>
<dbReference type="EMBL" id="KF577591">
    <property type="protein sequence ID" value="AGY35534.1"/>
    <property type="molecule type" value="Genomic_DNA"/>
</dbReference>
<proteinExistence type="predicted"/>
<sequence length="251" mass="27482">MFMFTAKNLLRALDVAAMPARSADEMTPILCRVPIRFTDQGLIAVSTDRYQLVRTLAPYVTDAPATGAPEVHVHRDGIKMLLPVLKAAKNGYVTVEADAAHLTVTCEAQTITLENLAGEDGREYPRIDSLFRLHQGENVALTAEPFMAINPAYLHSITTMMKRYSERNTAVQFSLDRATRTKPVAWMMGDWAHGVIMPVRMESPRTREEEMKNGGGLARLFNAVTLPVPETAEGVSETAPNAAVEVVSAGV</sequence>
<keyword evidence="1" id="KW-0614">Plasmid</keyword>
<evidence type="ECO:0008006" key="2">
    <source>
        <dbReference type="Google" id="ProtNLM"/>
    </source>
</evidence>
<dbReference type="AlphaFoldDB" id="U5NZS1"/>
<reference evidence="1" key="1">
    <citation type="journal article" date="2013" name="Genome Announc.">
        <title>First complete sequence of a giant linear plasmid from a micrococcus strain isolated from an extremely high-altitude lake.</title>
        <authorList>
            <person name="Dib J.R."/>
            <person name="Schuldes J."/>
            <person name="Thurmer A."/>
            <person name="Farias M.E."/>
            <person name="Daniel R."/>
            <person name="Meinhardt F."/>
        </authorList>
    </citation>
    <scope>NUCLEOTIDE SEQUENCE</scope>
    <source>
        <strain evidence="1">V7</strain>
        <plasmid evidence="1">pLMV7</plasmid>
    </source>
</reference>
<name>U5NZS1_9MICC</name>
<dbReference type="RefSeq" id="WP_023190203.1">
    <property type="nucleotide sequence ID" value="NC_022599.1"/>
</dbReference>
<protein>
    <recommendedName>
        <fullName evidence="2">DNA polymerase III beta sliding clamp central domain-containing protein</fullName>
    </recommendedName>
</protein>
<organism evidence="1">
    <name type="scientific">Micrococcus sp. V7</name>
    <dbReference type="NCBI Taxonomy" id="404582"/>
    <lineage>
        <taxon>Bacteria</taxon>
        <taxon>Bacillati</taxon>
        <taxon>Actinomycetota</taxon>
        <taxon>Actinomycetes</taxon>
        <taxon>Micrococcales</taxon>
        <taxon>Micrococcaceae</taxon>
        <taxon>Micrococcus</taxon>
    </lineage>
</organism>
<accession>U5NZS1</accession>
<evidence type="ECO:0000313" key="1">
    <source>
        <dbReference type="EMBL" id="AGY35534.1"/>
    </source>
</evidence>
<dbReference type="SUPFAM" id="SSF55979">
    <property type="entry name" value="DNA clamp"/>
    <property type="match status" value="1"/>
</dbReference>
<dbReference type="Gene3D" id="3.10.150.10">
    <property type="entry name" value="DNA Polymerase III, subunit A, domain 2"/>
    <property type="match status" value="1"/>
</dbReference>
<gene>
    <name evidence="1" type="ORF">LMV7_p01130</name>
</gene>